<name>A0A915HFY2_ROMCU</name>
<protein>
    <submittedName>
        <fullName evidence="3">Uncharacterized protein</fullName>
    </submittedName>
</protein>
<accession>A0A915HFY2</accession>
<dbReference type="Proteomes" id="UP000887565">
    <property type="component" value="Unplaced"/>
</dbReference>
<proteinExistence type="predicted"/>
<keyword evidence="2" id="KW-1185">Reference proteome</keyword>
<evidence type="ECO:0000313" key="3">
    <source>
        <dbReference type="WBParaSite" id="nRc.2.0.1.t00205-RA"/>
    </source>
</evidence>
<reference evidence="3" key="1">
    <citation type="submission" date="2022-11" db="UniProtKB">
        <authorList>
            <consortium name="WormBaseParasite"/>
        </authorList>
    </citation>
    <scope>IDENTIFICATION</scope>
</reference>
<dbReference type="WBParaSite" id="nRc.2.0.1.t00205-RA">
    <property type="protein sequence ID" value="nRc.2.0.1.t00205-RA"/>
    <property type="gene ID" value="nRc.2.0.1.g00205"/>
</dbReference>
<feature type="region of interest" description="Disordered" evidence="1">
    <location>
        <begin position="66"/>
        <end position="88"/>
    </location>
</feature>
<evidence type="ECO:0000256" key="1">
    <source>
        <dbReference type="SAM" id="MobiDB-lite"/>
    </source>
</evidence>
<sequence>MNDREKVIDWQNIQTNNIINHELIYFTMLGTLLMANRIGKSPCKSTKWTTSGADICIEILSIDEGGGPKAQSPACSQQAGENPLGDPI</sequence>
<evidence type="ECO:0000313" key="2">
    <source>
        <dbReference type="Proteomes" id="UP000887565"/>
    </source>
</evidence>
<organism evidence="2 3">
    <name type="scientific">Romanomermis culicivorax</name>
    <name type="common">Nematode worm</name>
    <dbReference type="NCBI Taxonomy" id="13658"/>
    <lineage>
        <taxon>Eukaryota</taxon>
        <taxon>Metazoa</taxon>
        <taxon>Ecdysozoa</taxon>
        <taxon>Nematoda</taxon>
        <taxon>Enoplea</taxon>
        <taxon>Dorylaimia</taxon>
        <taxon>Mermithida</taxon>
        <taxon>Mermithoidea</taxon>
        <taxon>Mermithidae</taxon>
        <taxon>Romanomermis</taxon>
    </lineage>
</organism>
<dbReference type="AlphaFoldDB" id="A0A915HFY2"/>